<evidence type="ECO:0000256" key="2">
    <source>
        <dbReference type="ARBA" id="ARBA00009165"/>
    </source>
</evidence>
<dbReference type="GO" id="GO:0008233">
    <property type="term" value="F:peptidase activity"/>
    <property type="evidence" value="ECO:0007669"/>
    <property type="project" value="UniProtKB-KW"/>
</dbReference>
<reference evidence="11 12" key="1">
    <citation type="submission" date="2016-11" db="EMBL/GenBank/DDBJ databases">
        <authorList>
            <person name="Jaros S."/>
            <person name="Januszkiewicz K."/>
            <person name="Wedrychowicz H."/>
        </authorList>
    </citation>
    <scope>NUCLEOTIDE SEQUENCE [LARGE SCALE GENOMIC DNA]</scope>
    <source>
        <strain evidence="11 12">DSM 14214</strain>
    </source>
</reference>
<gene>
    <name evidence="11" type="ORF">SAMN02745138_02479</name>
</gene>
<dbReference type="PANTHER" id="PTHR36844">
    <property type="entry name" value="PROTEASE PRSW"/>
    <property type="match status" value="1"/>
</dbReference>
<dbReference type="AlphaFoldDB" id="A0A1M6VYJ6"/>
<evidence type="ECO:0000256" key="6">
    <source>
        <dbReference type="ARBA" id="ARBA00022692"/>
    </source>
</evidence>
<dbReference type="Proteomes" id="UP000183975">
    <property type="component" value="Unassembled WGS sequence"/>
</dbReference>
<name>A0A1M6VYJ6_9FIRM</name>
<evidence type="ECO:0000256" key="9">
    <source>
        <dbReference type="ARBA" id="ARBA00023136"/>
    </source>
</evidence>
<keyword evidence="12" id="KW-1185">Reference proteome</keyword>
<organism evidence="11 12">
    <name type="scientific">Anaerotignum lactatifermentans DSM 14214</name>
    <dbReference type="NCBI Taxonomy" id="1121323"/>
    <lineage>
        <taxon>Bacteria</taxon>
        <taxon>Bacillati</taxon>
        <taxon>Bacillota</taxon>
        <taxon>Clostridia</taxon>
        <taxon>Lachnospirales</taxon>
        <taxon>Anaerotignaceae</taxon>
        <taxon>Anaerotignum</taxon>
    </lineage>
</organism>
<sequence length="225" mass="25471">MIQAATAPIIIGLFYIYIRDKYEKEPWQMLIWGLLFGVYATFVIYGVGQWVERMFPLTDMPFAAAFLQAALVEESVKLLFLLALLARNPQYNEPFDAIVYAVFISLGFAWIENIVYVTHPLWGGIGTALARAVLSVPGHGLFSVQMGYWLSEAKFAGRKVGWLLAFLVPYLYHGWYNYLLLADVPGAEVFLALLMGLLIITSLRYMSKLLKKSPFRPTGEKLSQK</sequence>
<evidence type="ECO:0000313" key="12">
    <source>
        <dbReference type="Proteomes" id="UP000183975"/>
    </source>
</evidence>
<keyword evidence="6 10" id="KW-0812">Transmembrane</keyword>
<keyword evidence="5" id="KW-0645">Protease</keyword>
<feature type="transmembrane region" description="Helical" evidence="10">
    <location>
        <begin position="128"/>
        <end position="150"/>
    </location>
</feature>
<feature type="transmembrane region" description="Helical" evidence="10">
    <location>
        <begin position="60"/>
        <end position="85"/>
    </location>
</feature>
<keyword evidence="4" id="KW-1003">Cell membrane</keyword>
<feature type="transmembrane region" description="Helical" evidence="10">
    <location>
        <begin position="29"/>
        <end position="48"/>
    </location>
</feature>
<keyword evidence="8 10" id="KW-1133">Transmembrane helix</keyword>
<feature type="transmembrane region" description="Helical" evidence="10">
    <location>
        <begin position="97"/>
        <end position="116"/>
    </location>
</feature>
<comment type="similarity">
    <text evidence="2">Belongs to the protease PrsW family.</text>
</comment>
<dbReference type="InterPro" id="IPR026898">
    <property type="entry name" value="PrsW"/>
</dbReference>
<feature type="transmembrane region" description="Helical" evidence="10">
    <location>
        <begin position="187"/>
        <end position="206"/>
    </location>
</feature>
<dbReference type="Pfam" id="PF13367">
    <property type="entry name" value="PrsW-protease"/>
    <property type="match status" value="1"/>
</dbReference>
<accession>A0A1M6VYJ6</accession>
<evidence type="ECO:0000256" key="7">
    <source>
        <dbReference type="ARBA" id="ARBA00022801"/>
    </source>
</evidence>
<dbReference type="GO" id="GO:0006508">
    <property type="term" value="P:proteolysis"/>
    <property type="evidence" value="ECO:0007669"/>
    <property type="project" value="UniProtKB-KW"/>
</dbReference>
<evidence type="ECO:0000256" key="8">
    <source>
        <dbReference type="ARBA" id="ARBA00022989"/>
    </source>
</evidence>
<dbReference type="GO" id="GO:0005886">
    <property type="term" value="C:plasma membrane"/>
    <property type="evidence" value="ECO:0007669"/>
    <property type="project" value="UniProtKB-SubCell"/>
</dbReference>
<protein>
    <recommendedName>
        <fullName evidence="3">Protease PrsW</fullName>
    </recommendedName>
</protein>
<evidence type="ECO:0000256" key="4">
    <source>
        <dbReference type="ARBA" id="ARBA00022475"/>
    </source>
</evidence>
<evidence type="ECO:0000256" key="1">
    <source>
        <dbReference type="ARBA" id="ARBA00004651"/>
    </source>
</evidence>
<evidence type="ECO:0000256" key="3">
    <source>
        <dbReference type="ARBA" id="ARBA00018997"/>
    </source>
</evidence>
<evidence type="ECO:0000256" key="10">
    <source>
        <dbReference type="SAM" id="Phobius"/>
    </source>
</evidence>
<comment type="subcellular location">
    <subcellularLocation>
        <location evidence="1">Cell membrane</location>
        <topology evidence="1">Multi-pass membrane protein</topology>
    </subcellularLocation>
</comment>
<dbReference type="InterPro" id="IPR023596">
    <property type="entry name" value="Peptidase_PrsW_arch/bac"/>
</dbReference>
<evidence type="ECO:0000256" key="5">
    <source>
        <dbReference type="ARBA" id="ARBA00022670"/>
    </source>
</evidence>
<keyword evidence="9 10" id="KW-0472">Membrane</keyword>
<proteinExistence type="inferred from homology"/>
<dbReference type="PIRSF" id="PIRSF016933">
    <property type="entry name" value="PrsW"/>
    <property type="match status" value="1"/>
</dbReference>
<dbReference type="RefSeq" id="WP_072852259.1">
    <property type="nucleotide sequence ID" value="NZ_FRAH01000050.1"/>
</dbReference>
<dbReference type="EMBL" id="FRAH01000050">
    <property type="protein sequence ID" value="SHK86551.1"/>
    <property type="molecule type" value="Genomic_DNA"/>
</dbReference>
<dbReference type="OrthoDB" id="5504276at2"/>
<evidence type="ECO:0000313" key="11">
    <source>
        <dbReference type="EMBL" id="SHK86551.1"/>
    </source>
</evidence>
<dbReference type="PANTHER" id="PTHR36844:SF1">
    <property type="entry name" value="PROTEASE PRSW"/>
    <property type="match status" value="1"/>
</dbReference>
<keyword evidence="7" id="KW-0378">Hydrolase</keyword>
<feature type="transmembrane region" description="Helical" evidence="10">
    <location>
        <begin position="162"/>
        <end position="181"/>
    </location>
</feature>